<dbReference type="InterPro" id="IPR003029">
    <property type="entry name" value="S1_domain"/>
</dbReference>
<comment type="caution">
    <text evidence="9">The sequence shown here is derived from an EMBL/GenBank/DDBJ whole genome shotgun (WGS) entry which is preliminary data.</text>
</comment>
<evidence type="ECO:0000256" key="1">
    <source>
        <dbReference type="ARBA" id="ARBA00006767"/>
    </source>
</evidence>
<dbReference type="Gene3D" id="2.40.50.140">
    <property type="entry name" value="Nucleic acid-binding proteins"/>
    <property type="match status" value="4"/>
</dbReference>
<dbReference type="GO" id="GO:1990904">
    <property type="term" value="C:ribonucleoprotein complex"/>
    <property type="evidence" value="ECO:0007669"/>
    <property type="project" value="UniProtKB-KW"/>
</dbReference>
<keyword evidence="4" id="KW-0687">Ribonucleoprotein</keyword>
<feature type="domain" description="S1 motif" evidence="8">
    <location>
        <begin position="39"/>
        <end position="108"/>
    </location>
</feature>
<dbReference type="GO" id="GO:0005840">
    <property type="term" value="C:ribosome"/>
    <property type="evidence" value="ECO:0007669"/>
    <property type="project" value="UniProtKB-KW"/>
</dbReference>
<dbReference type="CDD" id="cd05688">
    <property type="entry name" value="S1_RPS1_repeat_ec3"/>
    <property type="match status" value="1"/>
</dbReference>
<feature type="domain" description="S1 motif" evidence="8">
    <location>
        <begin position="297"/>
        <end position="366"/>
    </location>
</feature>
<dbReference type="NCBIfam" id="NF005208">
    <property type="entry name" value="PRK06676.1"/>
    <property type="match status" value="1"/>
</dbReference>
<dbReference type="NCBIfam" id="NF005911">
    <property type="entry name" value="PRK07899.1"/>
    <property type="match status" value="1"/>
</dbReference>
<evidence type="ECO:0000256" key="7">
    <source>
        <dbReference type="SAM" id="MobiDB-lite"/>
    </source>
</evidence>
<dbReference type="SMART" id="SM00316">
    <property type="entry name" value="S1"/>
    <property type="match status" value="4"/>
</dbReference>
<dbReference type="GO" id="GO:0003735">
    <property type="term" value="F:structural constituent of ribosome"/>
    <property type="evidence" value="ECO:0007669"/>
    <property type="project" value="TreeGrafter"/>
</dbReference>
<dbReference type="PANTHER" id="PTHR10724:SF7">
    <property type="entry name" value="SMALL RIBOSOMAL SUBUNIT PROTEIN BS1C"/>
    <property type="match status" value="1"/>
</dbReference>
<organism evidence="9 10">
    <name type="scientific">Wenjunlia tyrosinilytica</name>
    <dbReference type="NCBI Taxonomy" id="1544741"/>
    <lineage>
        <taxon>Bacteria</taxon>
        <taxon>Bacillati</taxon>
        <taxon>Actinomycetota</taxon>
        <taxon>Actinomycetes</taxon>
        <taxon>Kitasatosporales</taxon>
        <taxon>Streptomycetaceae</taxon>
        <taxon>Wenjunlia</taxon>
    </lineage>
</organism>
<evidence type="ECO:0000313" key="10">
    <source>
        <dbReference type="Proteomes" id="UP000641932"/>
    </source>
</evidence>
<evidence type="ECO:0000256" key="6">
    <source>
        <dbReference type="ARBA" id="ARBA00035517"/>
    </source>
</evidence>
<feature type="domain" description="S1 motif" evidence="8">
    <location>
        <begin position="212"/>
        <end position="280"/>
    </location>
</feature>
<dbReference type="RefSeq" id="WP_189129881.1">
    <property type="nucleotide sequence ID" value="NZ_BMMS01000002.1"/>
</dbReference>
<dbReference type="Pfam" id="PF00575">
    <property type="entry name" value="S1"/>
    <property type="match status" value="4"/>
</dbReference>
<name>A0A917ZEG1_9ACTN</name>
<keyword evidence="3 9" id="KW-0689">Ribosomal protein</keyword>
<dbReference type="CDD" id="cd05687">
    <property type="entry name" value="S1_RPS1_repeat_ec1_hs1"/>
    <property type="match status" value="1"/>
</dbReference>
<dbReference type="EMBL" id="BMMS01000002">
    <property type="protein sequence ID" value="GGO81516.1"/>
    <property type="molecule type" value="Genomic_DNA"/>
</dbReference>
<dbReference type="PANTHER" id="PTHR10724">
    <property type="entry name" value="30S RIBOSOMAL PROTEIN S1"/>
    <property type="match status" value="1"/>
</dbReference>
<evidence type="ECO:0000256" key="3">
    <source>
        <dbReference type="ARBA" id="ARBA00022980"/>
    </source>
</evidence>
<proteinExistence type="inferred from homology"/>
<feature type="domain" description="S1 motif" evidence="8">
    <location>
        <begin position="126"/>
        <end position="191"/>
    </location>
</feature>
<feature type="compositionally biased region" description="Low complexity" evidence="7">
    <location>
        <begin position="449"/>
        <end position="460"/>
    </location>
</feature>
<dbReference type="Proteomes" id="UP000641932">
    <property type="component" value="Unassembled WGS sequence"/>
</dbReference>
<protein>
    <recommendedName>
        <fullName evidence="5">Small ribosomal subunit protein bS1</fullName>
    </recommendedName>
    <alternativeName>
        <fullName evidence="6">30S ribosomal protein S1</fullName>
    </alternativeName>
</protein>
<feature type="region of interest" description="Disordered" evidence="7">
    <location>
        <begin position="432"/>
        <end position="482"/>
    </location>
</feature>
<accession>A0A917ZEG1</accession>
<dbReference type="FunFam" id="2.40.50.140:FF:000035">
    <property type="entry name" value="30S ribosomal protein S1"/>
    <property type="match status" value="1"/>
</dbReference>
<dbReference type="AlphaFoldDB" id="A0A917ZEG1"/>
<dbReference type="InterPro" id="IPR035104">
    <property type="entry name" value="Ribosomal_protein_S1-like"/>
</dbReference>
<evidence type="ECO:0000313" key="9">
    <source>
        <dbReference type="EMBL" id="GGO81516.1"/>
    </source>
</evidence>
<dbReference type="SUPFAM" id="SSF50249">
    <property type="entry name" value="Nucleic acid-binding proteins"/>
    <property type="match status" value="4"/>
</dbReference>
<dbReference type="GO" id="GO:0003729">
    <property type="term" value="F:mRNA binding"/>
    <property type="evidence" value="ECO:0007669"/>
    <property type="project" value="TreeGrafter"/>
</dbReference>
<reference evidence="9" key="1">
    <citation type="journal article" date="2014" name="Int. J. Syst. Evol. Microbiol.">
        <title>Complete genome sequence of Corynebacterium casei LMG S-19264T (=DSM 44701T), isolated from a smear-ripened cheese.</title>
        <authorList>
            <consortium name="US DOE Joint Genome Institute (JGI-PGF)"/>
            <person name="Walter F."/>
            <person name="Albersmeier A."/>
            <person name="Kalinowski J."/>
            <person name="Ruckert C."/>
        </authorList>
    </citation>
    <scope>NUCLEOTIDE SEQUENCE</scope>
    <source>
        <strain evidence="9">CGMCC 4.7201</strain>
    </source>
</reference>
<dbReference type="PROSITE" id="PS50126">
    <property type="entry name" value="S1"/>
    <property type="match status" value="4"/>
</dbReference>
<dbReference type="FunFam" id="2.40.50.140:FF:000013">
    <property type="entry name" value="30S ribosomal protein S1"/>
    <property type="match status" value="1"/>
</dbReference>
<keyword evidence="2" id="KW-0694">RNA-binding</keyword>
<gene>
    <name evidence="9" type="primary">rpsA</name>
    <name evidence="9" type="ORF">GCM10012280_05930</name>
</gene>
<dbReference type="FunFam" id="2.40.50.140:FF:000031">
    <property type="entry name" value="30S ribosomal protein S1"/>
    <property type="match status" value="1"/>
</dbReference>
<dbReference type="InterPro" id="IPR050437">
    <property type="entry name" value="Ribos_protein_bS1-like"/>
</dbReference>
<sequence>MTSSTEATRTTPQVAVNDIGSEEAFLAAIDETIKYFNDGDIVDGVIVKVDRDEVLLDIGYKTEGVIPSRELSIKHDVDPNEVVAVGDEIEALVLQKEDKEGRLILSKKRAQYERAWGTIEKIKEEDGIVTGTVIEVVKGGLILDIGLRGFLPASLVEMRRVRDLQPYVGKELEAKIIELDKNRNNVVLSRRAWLEQTQSEVRQTFLTTLQKGQVRSGVVSSIVNFGAFVDLGGVDGLVHVSELSWKHIDHPSEVVEVGQEVTVEVLDVDMDRERVSLSLKATQEDPWQQFARTHQIGQVVPGKVTKLVPFGAFVRVDEGIEGLVHISELAERHVEIPEQVVQVNDEIFVKVIDIDLERRRISLSLKQANEAFGADPSAVEFDPTLYGMAASYDDQGNYIYPEGFDPEANDWLPGYEKQREEWERQYAEAQQRFEQHQAQVTKAREADAEAAAEAGAPAPAGAGGGGSYSSASEDTSGALASDEALAALREKLAGGQS</sequence>
<evidence type="ECO:0000256" key="4">
    <source>
        <dbReference type="ARBA" id="ARBA00023274"/>
    </source>
</evidence>
<dbReference type="FunFam" id="2.40.50.140:FF:000039">
    <property type="entry name" value="30S ribosomal protein S1"/>
    <property type="match status" value="1"/>
</dbReference>
<dbReference type="PRINTS" id="PR00681">
    <property type="entry name" value="RIBOSOMALS1"/>
</dbReference>
<dbReference type="CDD" id="cd04465">
    <property type="entry name" value="S1_RPS1_repeat_ec2_hs2"/>
    <property type="match status" value="1"/>
</dbReference>
<evidence type="ECO:0000259" key="8">
    <source>
        <dbReference type="PROSITE" id="PS50126"/>
    </source>
</evidence>
<keyword evidence="10" id="KW-1185">Reference proteome</keyword>
<evidence type="ECO:0000256" key="2">
    <source>
        <dbReference type="ARBA" id="ARBA00022884"/>
    </source>
</evidence>
<comment type="similarity">
    <text evidence="1">Belongs to the bacterial ribosomal protein bS1 family.</text>
</comment>
<evidence type="ECO:0000256" key="5">
    <source>
        <dbReference type="ARBA" id="ARBA00035293"/>
    </source>
</evidence>
<dbReference type="GO" id="GO:0006412">
    <property type="term" value="P:translation"/>
    <property type="evidence" value="ECO:0007669"/>
    <property type="project" value="TreeGrafter"/>
</dbReference>
<reference evidence="9" key="2">
    <citation type="submission" date="2020-09" db="EMBL/GenBank/DDBJ databases">
        <authorList>
            <person name="Sun Q."/>
            <person name="Zhou Y."/>
        </authorList>
    </citation>
    <scope>NUCLEOTIDE SEQUENCE</scope>
    <source>
        <strain evidence="9">CGMCC 4.7201</strain>
    </source>
</reference>
<dbReference type="InterPro" id="IPR012340">
    <property type="entry name" value="NA-bd_OB-fold"/>
</dbReference>